<dbReference type="EMBL" id="MN740114">
    <property type="protein sequence ID" value="QHT88270.1"/>
    <property type="molecule type" value="Genomic_DNA"/>
</dbReference>
<sequence>MELLWISLLVGLGVGMVVSFMFGMYSKSTTNLYARSLFGISSSDLIMDGLILILGAGFFFLSIVSIMVRDSWYPINYPLNFSAEVLLMAFVPALVFLLMCPLRGYPITWEIMMEFAILVVKFGALQVVLQFSGFYSSIFPPKI</sequence>
<reference evidence="2" key="1">
    <citation type="journal article" date="2020" name="Nature">
        <title>Giant virus diversity and host interactions through global metagenomics.</title>
        <authorList>
            <person name="Schulz F."/>
            <person name="Roux S."/>
            <person name="Paez-Espino D."/>
            <person name="Jungbluth S."/>
            <person name="Walsh D.A."/>
            <person name="Denef V.J."/>
            <person name="McMahon K.D."/>
            <person name="Konstantinidis K.T."/>
            <person name="Eloe-Fadrosh E.A."/>
            <person name="Kyrpides N.C."/>
            <person name="Woyke T."/>
        </authorList>
    </citation>
    <scope>NUCLEOTIDE SEQUENCE</scope>
    <source>
        <strain evidence="2">GVMAG-M-3300023184-50</strain>
    </source>
</reference>
<keyword evidence="1" id="KW-0472">Membrane</keyword>
<protein>
    <submittedName>
        <fullName evidence="2">Uncharacterized protein</fullName>
    </submittedName>
</protein>
<feature type="transmembrane region" description="Helical" evidence="1">
    <location>
        <begin position="79"/>
        <end position="99"/>
    </location>
</feature>
<accession>A0A6C0I6P4</accession>
<feature type="transmembrane region" description="Helical" evidence="1">
    <location>
        <begin position="6"/>
        <end position="25"/>
    </location>
</feature>
<proteinExistence type="predicted"/>
<evidence type="ECO:0000256" key="1">
    <source>
        <dbReference type="SAM" id="Phobius"/>
    </source>
</evidence>
<organism evidence="2">
    <name type="scientific">viral metagenome</name>
    <dbReference type="NCBI Taxonomy" id="1070528"/>
    <lineage>
        <taxon>unclassified sequences</taxon>
        <taxon>metagenomes</taxon>
        <taxon>organismal metagenomes</taxon>
    </lineage>
</organism>
<dbReference type="AlphaFoldDB" id="A0A6C0I6P4"/>
<evidence type="ECO:0000313" key="2">
    <source>
        <dbReference type="EMBL" id="QHT88270.1"/>
    </source>
</evidence>
<keyword evidence="1" id="KW-1133">Transmembrane helix</keyword>
<feature type="transmembrane region" description="Helical" evidence="1">
    <location>
        <begin position="45"/>
        <end position="67"/>
    </location>
</feature>
<name>A0A6C0I6P4_9ZZZZ</name>
<feature type="transmembrane region" description="Helical" evidence="1">
    <location>
        <begin position="111"/>
        <end position="135"/>
    </location>
</feature>
<keyword evidence="1" id="KW-0812">Transmembrane</keyword>